<dbReference type="PROSITE" id="PS50294">
    <property type="entry name" value="WD_REPEATS_REGION"/>
    <property type="match status" value="1"/>
</dbReference>
<evidence type="ECO:0000256" key="5">
    <source>
        <dbReference type="SAM" id="Coils"/>
    </source>
</evidence>
<organism evidence="6 7">
    <name type="scientific">Trypanosoma rangeli SC58</name>
    <dbReference type="NCBI Taxonomy" id="429131"/>
    <lineage>
        <taxon>Eukaryota</taxon>
        <taxon>Discoba</taxon>
        <taxon>Euglenozoa</taxon>
        <taxon>Kinetoplastea</taxon>
        <taxon>Metakinetoplastina</taxon>
        <taxon>Trypanosomatida</taxon>
        <taxon>Trypanosomatidae</taxon>
        <taxon>Trypanosoma</taxon>
        <taxon>Herpetosoma</taxon>
    </lineage>
</organism>
<dbReference type="SUPFAM" id="SSF50978">
    <property type="entry name" value="WD40 repeat-like"/>
    <property type="match status" value="1"/>
</dbReference>
<feature type="coiled-coil region" evidence="5">
    <location>
        <begin position="680"/>
        <end position="794"/>
    </location>
</feature>
<evidence type="ECO:0000256" key="2">
    <source>
        <dbReference type="ARBA" id="ARBA00022737"/>
    </source>
</evidence>
<dbReference type="FunFam" id="2.130.10.10:FF:002095">
    <property type="entry name" value="WGS project CAEQ00000000 data, annotated contig 84"/>
    <property type="match status" value="1"/>
</dbReference>
<keyword evidence="3" id="KW-0687">Ribonucleoprotein</keyword>
<dbReference type="InterPro" id="IPR001680">
    <property type="entry name" value="WD40_rpt"/>
</dbReference>
<feature type="coiled-coil region" evidence="5">
    <location>
        <begin position="1080"/>
        <end position="1114"/>
    </location>
</feature>
<dbReference type="Gene3D" id="2.130.10.10">
    <property type="entry name" value="YVTN repeat-like/Quinoprotein amine dehydrogenase"/>
    <property type="match status" value="3"/>
</dbReference>
<feature type="coiled-coil region" evidence="5">
    <location>
        <begin position="821"/>
        <end position="958"/>
    </location>
</feature>
<name>A0A061IVH9_TRYRA</name>
<dbReference type="FunFam" id="2.130.10.10:FF:001707">
    <property type="entry name" value="DIGIT"/>
    <property type="match status" value="1"/>
</dbReference>
<evidence type="ECO:0000256" key="4">
    <source>
        <dbReference type="PROSITE-ProRule" id="PRU00221"/>
    </source>
</evidence>
<dbReference type="AlphaFoldDB" id="A0A061IVH9"/>
<dbReference type="InterPro" id="IPR052993">
    <property type="entry name" value="CFA-57"/>
</dbReference>
<keyword evidence="1 4" id="KW-0853">WD repeat</keyword>
<dbReference type="OrthoDB" id="10251741at2759"/>
<dbReference type="SMART" id="SM00320">
    <property type="entry name" value="WD40"/>
    <property type="match status" value="5"/>
</dbReference>
<keyword evidence="2" id="KW-0677">Repeat</keyword>
<dbReference type="VEuPathDB" id="TriTrypDB:TRSC58_05174"/>
<evidence type="ECO:0000256" key="3">
    <source>
        <dbReference type="ARBA" id="ARBA00022980"/>
    </source>
</evidence>
<evidence type="ECO:0000313" key="6">
    <source>
        <dbReference type="EMBL" id="ESL07143.1"/>
    </source>
</evidence>
<dbReference type="InterPro" id="IPR015943">
    <property type="entry name" value="WD40/YVTN_repeat-like_dom_sf"/>
</dbReference>
<dbReference type="PANTHER" id="PTHR32215">
    <property type="entry name" value="CILIA- AND FLAGELLA-ASSOCIATED PROTEIN 57"/>
    <property type="match status" value="1"/>
</dbReference>
<accession>A0A061IVH9</accession>
<keyword evidence="3" id="KW-0689">Ribosomal protein</keyword>
<dbReference type="InterPro" id="IPR011047">
    <property type="entry name" value="Quinoprotein_ADH-like_sf"/>
</dbReference>
<dbReference type="InterPro" id="IPR019775">
    <property type="entry name" value="WD40_repeat_CS"/>
</dbReference>
<dbReference type="Proteomes" id="UP000031737">
    <property type="component" value="Unassembled WGS sequence"/>
</dbReference>
<evidence type="ECO:0000313" key="7">
    <source>
        <dbReference type="Proteomes" id="UP000031737"/>
    </source>
</evidence>
<dbReference type="PROSITE" id="PS00678">
    <property type="entry name" value="WD_REPEATS_1"/>
    <property type="match status" value="1"/>
</dbReference>
<sequence>MPPQHAPPRMIDRRHVFGVCERVKDGFQYLDDTNVVWVAGKSLVVLDTQLGTQQLIPCTPSCNFVTALAISYNRRLLAVAESSKFPCIVIYVCDPSGNSKLKRKKLLQVPDLGSTEYVSLGFSLDGRYLISLGDHPEWNAVYWNVERAKVVASCAALDENELFSKDRHLLNQCSICPNDASLVCVSGQGIVRFLVQQENHLRPAAGGLREPVTKYLAHMWIPSENRLILSTENGDLIVMENNEYKYMLPLSPSDGIAITTLVAYSKGFICGGDMGLICIFERTDNKEMYRKVRTFKFNNDAENMGPPSEIVPTILSLTLSPQPAEEYVSFMTSTKQLYSLNLPNADFFKSDERVFEPIGQPFHSGPVIGVDVCVQRPHAVTAGRDRCIFLWNLITGIVEFRKRFSTDIYSIAMHPSGLHLLVGLADGLRMMNLYHNDVREFKNIGIRSCMECRFSTGGQFFAAAHATTIHVYYTYTCELLGHLRGHSGKVKSIYFVPPDDTKLISVGLDGAVYEFNLCDFHKLHDNVLKAMTYNCAVADVGTVWTAGNDRKLRQFDRAKLQPVAEYDLQNASLYSMVISSKLKLLVGGAEDGTVRVFNTYLGEKLSGADRERESGGEIMIESHSAHSGIVTRLALTFDESMVVSVGDDGAVVFWDVVAPYRGPQKEVEYCRELFMARTDLEAATKAVDALDTEVVELKQRMLQQQIRRDRAHDEKLAKLERERADEQARRLAQYKALKAEKNEQAIQFTEFMAEMEAKEKETLQHTKDDYSVKIESLRNRADRMRQLIDERQKEQDAHLAEVRGIAARNRAQEKERQQVVLQEMDDEHQRLLVEKEQDEKSTDNYCTLIEDDTDVEVTLLKEDVEKRRKEQEEEVAILQASNDVLLSRENIIKADLEAIKADVREKLRQQTTLESQIEAAKRDIGALTQEFKDRGETIAEKERRVLDLKKKNQELEKFKFVLEYKIRELKSQIDPRDEEIRQAKSRLSEMGKEADSYTHSNEHLVLQIRSLRQKKAGQQKELDNLAGSMRGFSEYLSRLWTELCDLRDEKNPRKLKESAKMLFDKYTSSKASAANKALASRTAADEVREYNRERDHLERNLAGLKNKVNKDAENNRTDKSRITTENVILIKEINDLRKEARLLAGKAGAWRRTETAGAAAQEEDAARELAMQRVELQRLRLLATKLEDEARAKGITLKLPVIGGKESGELKRH</sequence>
<evidence type="ECO:0000256" key="1">
    <source>
        <dbReference type="ARBA" id="ARBA00022574"/>
    </source>
</evidence>
<dbReference type="InterPro" id="IPR036322">
    <property type="entry name" value="WD40_repeat_dom_sf"/>
</dbReference>
<dbReference type="PROSITE" id="PS50082">
    <property type="entry name" value="WD_REPEATS_2"/>
    <property type="match status" value="1"/>
</dbReference>
<feature type="coiled-coil region" evidence="5">
    <location>
        <begin position="1001"/>
        <end position="1028"/>
    </location>
</feature>
<dbReference type="PANTHER" id="PTHR32215:SF14">
    <property type="entry name" value="SMALL RIBOSOMAL SUBUNIT PROTEIN RACK1"/>
    <property type="match status" value="1"/>
</dbReference>
<proteinExistence type="predicted"/>
<protein>
    <submittedName>
        <fullName evidence="6">Uncharacterized protein</fullName>
    </submittedName>
</protein>
<reference evidence="6 7" key="1">
    <citation type="submission" date="2013-07" db="EMBL/GenBank/DDBJ databases">
        <authorList>
            <person name="Stoco P.H."/>
            <person name="Wagner G."/>
            <person name="Gerber A."/>
            <person name="Zaha A."/>
            <person name="Thompson C."/>
            <person name="Bartholomeu D.C."/>
            <person name="Luckemeyer D.D."/>
            <person name="Bahia D."/>
            <person name="Loreto E."/>
            <person name="Prestes E.B."/>
            <person name="Lima F.M."/>
            <person name="Rodrigues-Luiz G."/>
            <person name="Vallejo G.A."/>
            <person name="Filho J.F."/>
            <person name="Monteiro K.M."/>
            <person name="Tyler K.M."/>
            <person name="de Almeida L.G."/>
            <person name="Ortiz M.F."/>
            <person name="Siervo M.A."/>
            <person name="de Moraes M.H."/>
            <person name="Cunha O.L."/>
            <person name="Mendonca-Neto R."/>
            <person name="Silva R."/>
            <person name="Teixeira S.M."/>
            <person name="Murta S.M."/>
            <person name="Sincero T.C."/>
            <person name="Mendes T.A."/>
            <person name="Urmenyi T.P."/>
            <person name="Silva V.G."/>
            <person name="da Rocha W.D."/>
            <person name="Andersson B."/>
            <person name="Romanha A.J."/>
            <person name="Steindel M."/>
            <person name="de Vasconcelos A.T."/>
            <person name="Grisard E.C."/>
        </authorList>
    </citation>
    <scope>NUCLEOTIDE SEQUENCE [LARGE SCALE GENOMIC DNA]</scope>
    <source>
        <strain evidence="6 7">SC58</strain>
    </source>
</reference>
<dbReference type="SUPFAM" id="SSF50998">
    <property type="entry name" value="Quinoprotein alcohol dehydrogenase-like"/>
    <property type="match status" value="1"/>
</dbReference>
<keyword evidence="7" id="KW-1185">Reference proteome</keyword>
<dbReference type="Pfam" id="PF00400">
    <property type="entry name" value="WD40"/>
    <property type="match status" value="2"/>
</dbReference>
<dbReference type="GO" id="GO:0005840">
    <property type="term" value="C:ribosome"/>
    <property type="evidence" value="ECO:0007669"/>
    <property type="project" value="UniProtKB-KW"/>
</dbReference>
<feature type="repeat" description="WD" evidence="4">
    <location>
        <begin position="623"/>
        <end position="656"/>
    </location>
</feature>
<dbReference type="EMBL" id="AUPL01005174">
    <property type="protein sequence ID" value="ESL07143.1"/>
    <property type="molecule type" value="Genomic_DNA"/>
</dbReference>
<comment type="caution">
    <text evidence="6">The sequence shown here is derived from an EMBL/GenBank/DDBJ whole genome shotgun (WGS) entry which is preliminary data.</text>
</comment>
<keyword evidence="5" id="KW-0175">Coiled coil</keyword>
<feature type="coiled-coil region" evidence="5">
    <location>
        <begin position="1159"/>
        <end position="1189"/>
    </location>
</feature>
<gene>
    <name evidence="6" type="ORF">TRSC58_05174</name>
</gene>